<name>A0A9P6WQN5_9ASCO</name>
<dbReference type="InterPro" id="IPR004328">
    <property type="entry name" value="BRO1_dom"/>
</dbReference>
<gene>
    <name evidence="2" type="primary">RIM20</name>
    <name evidence="2" type="ORF">C6P40_002609</name>
</gene>
<dbReference type="Gene3D" id="1.20.140.50">
    <property type="entry name" value="alix/aip1 like domains"/>
    <property type="match status" value="1"/>
</dbReference>
<sequence>MTSITSIDEETGLVYIIPLKTEKIDIISKLSNEIETNFYQSSKLFAKNIKLINDLRFESLNINSINKINLELITKLKKYYYIIKNLISEKFSNNTLNFNWNNINSGNWNFELENINYQIASYYTILALQEFKIDTEGIQKSGIYFQYAVGYIDLINNNNTLQLNSIKSLLFAQSQEIYLNKAKFDNMQISVLLKLIKLVKSLIPKDESEFIILLNKSFNELIPLNKINEILQYQNQFKEFIENELIFPINEMNLKLKNILNDLKINFQNNDILLKLNEIPEEINLNRLKLLEIGNLNKINELIEIINKLKLNCRLKLDKIWKLLKDEIDDENSLASYYGYKIWNLGSINDDKIGCTILNTFKIYENYLNQSENNGDKLILNQIEELTPFLKIYNNEKILKDYIPESDYLNLNPEFKKNIDKINELSILINNLINERDLFLNKIKQKESNINILEIFKKNFKDENEIELSKILSNEIMKFNNEIEFILNSRLKQDELISNLNIKIQEFEVFKNKIKISNNRKESIKVLNLTYKGFFEIIGNLNQGKEFYQNLIENIEVKTIQFEEFLSKRYESKNELQRKLELNK</sequence>
<accession>A0A9P6WQN5</accession>
<dbReference type="InterPro" id="IPR038499">
    <property type="entry name" value="BRO1_sf"/>
</dbReference>
<protein>
    <submittedName>
        <fullName evidence="2">PH-response regulator protein palA/rim20</fullName>
    </submittedName>
</protein>
<dbReference type="Gene3D" id="1.20.120.560">
    <property type="entry name" value="alix/aip1 in complex with the ypdl late domain"/>
    <property type="match status" value="1"/>
</dbReference>
<proteinExistence type="predicted"/>
<dbReference type="Proteomes" id="UP000697127">
    <property type="component" value="Unassembled WGS sequence"/>
</dbReference>
<dbReference type="Pfam" id="PF03097">
    <property type="entry name" value="BRO1"/>
    <property type="match status" value="1"/>
</dbReference>
<dbReference type="AlphaFoldDB" id="A0A9P6WQN5"/>
<reference evidence="2" key="1">
    <citation type="submission" date="2020-11" db="EMBL/GenBank/DDBJ databases">
        <title>Kefir isolates.</title>
        <authorList>
            <person name="Marcisauskas S."/>
            <person name="Kim Y."/>
            <person name="Blasche S."/>
        </authorList>
    </citation>
    <scope>NUCLEOTIDE SEQUENCE</scope>
    <source>
        <strain evidence="2">Olga-1</strain>
    </source>
</reference>
<dbReference type="PROSITE" id="PS51180">
    <property type="entry name" value="BRO1"/>
    <property type="match status" value="1"/>
</dbReference>
<dbReference type="Pfam" id="PF13949">
    <property type="entry name" value="ALIX_LYPXL_bnd"/>
    <property type="match status" value="1"/>
</dbReference>
<comment type="caution">
    <text evidence="2">The sequence shown here is derived from an EMBL/GenBank/DDBJ whole genome shotgun (WGS) entry which is preliminary data.</text>
</comment>
<dbReference type="EMBL" id="PUHW01000029">
    <property type="protein sequence ID" value="KAG0690517.1"/>
    <property type="molecule type" value="Genomic_DNA"/>
</dbReference>
<feature type="domain" description="BRO1" evidence="1">
    <location>
        <begin position="13"/>
        <end position="405"/>
    </location>
</feature>
<keyword evidence="3" id="KW-1185">Reference proteome</keyword>
<evidence type="ECO:0000259" key="1">
    <source>
        <dbReference type="PROSITE" id="PS51180"/>
    </source>
</evidence>
<dbReference type="InterPro" id="IPR025304">
    <property type="entry name" value="ALIX_V_dom"/>
</dbReference>
<evidence type="ECO:0000313" key="2">
    <source>
        <dbReference type="EMBL" id="KAG0690517.1"/>
    </source>
</evidence>
<evidence type="ECO:0000313" key="3">
    <source>
        <dbReference type="Proteomes" id="UP000697127"/>
    </source>
</evidence>
<dbReference type="Gene3D" id="1.25.40.280">
    <property type="entry name" value="alix/aip1 like domains"/>
    <property type="match status" value="1"/>
</dbReference>
<organism evidence="2 3">
    <name type="scientific">Pichia californica</name>
    <dbReference type="NCBI Taxonomy" id="460514"/>
    <lineage>
        <taxon>Eukaryota</taxon>
        <taxon>Fungi</taxon>
        <taxon>Dikarya</taxon>
        <taxon>Ascomycota</taxon>
        <taxon>Saccharomycotina</taxon>
        <taxon>Pichiomycetes</taxon>
        <taxon>Pichiales</taxon>
        <taxon>Pichiaceae</taxon>
        <taxon>Pichia</taxon>
    </lineage>
</organism>